<dbReference type="GO" id="GO:0016301">
    <property type="term" value="F:kinase activity"/>
    <property type="evidence" value="ECO:0007669"/>
    <property type="project" value="UniProtKB-KW"/>
</dbReference>
<evidence type="ECO:0000259" key="23">
    <source>
        <dbReference type="Pfam" id="PF02887"/>
    </source>
</evidence>
<keyword evidence="12 20" id="KW-0418">Kinase</keyword>
<reference evidence="24 25" key="1">
    <citation type="submission" date="2009-01" db="EMBL/GenBank/DDBJ databases">
        <authorList>
            <person name="Qin X."/>
            <person name="Bachman B."/>
            <person name="Battles P."/>
            <person name="Bell A."/>
            <person name="Bess C."/>
            <person name="Bickham C."/>
            <person name="Chaboub L."/>
            <person name="Chen D."/>
            <person name="Coyle M."/>
            <person name="Deiros D.R."/>
            <person name="Dinh H."/>
            <person name="Forbes L."/>
            <person name="Fowler G."/>
            <person name="Francisco L."/>
            <person name="Fu Q."/>
            <person name="Gubbala S."/>
            <person name="Hale W."/>
            <person name="Han Y."/>
            <person name="Hemphill L."/>
            <person name="Highlander S.K."/>
            <person name="Hirani K."/>
            <person name="Hogues M."/>
            <person name="Jackson L."/>
            <person name="Jakkamsetti A."/>
            <person name="Javaid M."/>
            <person name="Jiang H."/>
            <person name="Korchina V."/>
            <person name="Kovar C."/>
            <person name="Lara F."/>
            <person name="Lee S."/>
            <person name="Mata R."/>
            <person name="Mathew T."/>
            <person name="Moen C."/>
            <person name="Morales K."/>
            <person name="Munidasa M."/>
            <person name="Nazareth L."/>
            <person name="Ngo R."/>
            <person name="Nguyen L."/>
            <person name="Okwuonu G."/>
            <person name="Ongeri F."/>
            <person name="Patil S."/>
            <person name="Petrosino J."/>
            <person name="Pham C."/>
            <person name="Pham P."/>
            <person name="Pu L.-L."/>
            <person name="Puazo M."/>
            <person name="Raj R."/>
            <person name="Reid J."/>
            <person name="Rouhana J."/>
            <person name="Saada N."/>
            <person name="Shang Y."/>
            <person name="Simmons D."/>
            <person name="Thornton R."/>
            <person name="Warren J."/>
            <person name="Weissenberger G."/>
            <person name="Zhang J."/>
            <person name="Zhang L."/>
            <person name="Zhou C."/>
            <person name="Zhu D."/>
            <person name="Muzny D."/>
            <person name="Worley K."/>
            <person name="Gibbs R."/>
        </authorList>
    </citation>
    <scope>NUCLEOTIDE SEQUENCE [LARGE SCALE GENOMIC DNA]</scope>
    <source>
        <strain evidence="25">ATCC 8290 / DSM 20176 / CCUG 30140 / JCM 1155 / KCTC 3500 / NBRC 15886 / NCIMB 8040 / NRRL B-1843 / 9</strain>
    </source>
</reference>
<dbReference type="AlphaFoldDB" id="C0XLQ0"/>
<evidence type="ECO:0000256" key="9">
    <source>
        <dbReference type="ARBA" id="ARBA00022679"/>
    </source>
</evidence>
<gene>
    <name evidence="24" type="primary">pyk</name>
    <name evidence="24" type="ORF">HMPREF0519_2161</name>
</gene>
<dbReference type="SUPFAM" id="SSF52935">
    <property type="entry name" value="PK C-terminal domain-like"/>
    <property type="match status" value="1"/>
</dbReference>
<dbReference type="FunFam" id="3.40.1380.20:FF:000013">
    <property type="entry name" value="Pyruvate kinase"/>
    <property type="match status" value="1"/>
</dbReference>
<dbReference type="SUPFAM" id="SSF51621">
    <property type="entry name" value="Phosphoenolpyruvate/pyruvate domain"/>
    <property type="match status" value="1"/>
</dbReference>
<dbReference type="InterPro" id="IPR015806">
    <property type="entry name" value="Pyrv_Knase_insert_dom_sf"/>
</dbReference>
<comment type="similarity">
    <text evidence="4">In the C-terminal section; belongs to the PEP-utilizing enzyme family.</text>
</comment>
<dbReference type="UniPathway" id="UPA00109">
    <property type="reaction ID" value="UER00188"/>
</dbReference>
<dbReference type="FunFam" id="2.40.33.10:FF:000001">
    <property type="entry name" value="Pyruvate kinase"/>
    <property type="match status" value="1"/>
</dbReference>
<evidence type="ECO:0000256" key="12">
    <source>
        <dbReference type="ARBA" id="ARBA00022777"/>
    </source>
</evidence>
<evidence type="ECO:0000256" key="20">
    <source>
        <dbReference type="RuleBase" id="RU000504"/>
    </source>
</evidence>
<dbReference type="Gene3D" id="3.20.20.60">
    <property type="entry name" value="Phosphoenolpyruvate-binding domains"/>
    <property type="match status" value="1"/>
</dbReference>
<comment type="subunit">
    <text evidence="6">Homotetramer.</text>
</comment>
<dbReference type="EMBL" id="ACGP01000182">
    <property type="protein sequence ID" value="EEI23723.1"/>
    <property type="molecule type" value="Genomic_DNA"/>
</dbReference>
<dbReference type="SUPFAM" id="SSF50800">
    <property type="entry name" value="PK beta-barrel domain-like"/>
    <property type="match status" value="1"/>
</dbReference>
<dbReference type="InterPro" id="IPR015813">
    <property type="entry name" value="Pyrv/PenolPyrv_kinase-like_dom"/>
</dbReference>
<comment type="caution">
    <text evidence="24">The sequence shown here is derived from an EMBL/GenBank/DDBJ whole genome shotgun (WGS) entry which is preliminary data.</text>
</comment>
<keyword evidence="10" id="KW-0479">Metal-binding</keyword>
<comment type="pathway">
    <text evidence="3 20">Carbohydrate degradation; glycolysis; pyruvate from D-glyceraldehyde 3-phosphate: step 5/5.</text>
</comment>
<dbReference type="PANTHER" id="PTHR11817">
    <property type="entry name" value="PYRUVATE KINASE"/>
    <property type="match status" value="1"/>
</dbReference>
<evidence type="ECO:0000259" key="21">
    <source>
        <dbReference type="Pfam" id="PF00224"/>
    </source>
</evidence>
<dbReference type="GO" id="GO:0006950">
    <property type="term" value="P:response to stress"/>
    <property type="evidence" value="ECO:0007669"/>
    <property type="project" value="UniProtKB-ARBA"/>
</dbReference>
<comment type="catalytic activity">
    <reaction evidence="18 20">
        <text>pyruvate + ATP = phosphoenolpyruvate + ADP + H(+)</text>
        <dbReference type="Rhea" id="RHEA:18157"/>
        <dbReference type="ChEBI" id="CHEBI:15361"/>
        <dbReference type="ChEBI" id="CHEBI:15378"/>
        <dbReference type="ChEBI" id="CHEBI:30616"/>
        <dbReference type="ChEBI" id="CHEBI:58702"/>
        <dbReference type="ChEBI" id="CHEBI:456216"/>
        <dbReference type="EC" id="2.7.1.40"/>
    </reaction>
</comment>
<evidence type="ECO:0000256" key="16">
    <source>
        <dbReference type="ARBA" id="ARBA00023152"/>
    </source>
</evidence>
<sequence length="640" mass="68941">MWVVNKVVIVQNIRRHNSKKVIKYGLESKREPQYLIGLYPVKNCGVQKTEGEILLMKKTKIVSTLGPASTDVDTIVKLIEAGANVFRFNFSHGDHPEHLDRLNKVHEAEKKTGKTVGIMLDTKGAEIRTTVQKDGKIEYHTGDVFRISMDDSLEGVKDKIAVTYTGLYDDVHEGGHVLFDDGLLDTVVTKKDDANKELVVTVQNDGVLGSRKGVNAPGVSINLPGITEKDSDDIRFGLDHDIDFISASFVRKAQDVLDIRALLEEKHMEHVQIFPKIESQEGINNFDDIIKVADGLMVARGDMGVEIPAENVPLVQKTLIKKCNQLGKPVITATQMLDSMQENPRPTRAEASDVANAVFDGTDATMLSGESANGEYPVQSVQTMARIDVKAENAFSEFGTPRPTFDASDVTESIGDSVARVAKELGIHTIVAATRSGYTARMISKYHPDADILALTFDERTRRGLMVNWGVHPILVDEVKSSDEIFELAAKKALETGLAKEGDLIIVTAGVPVGESGTTNLMRIQLIGSKLVQGQGVGDKTVIGKAVVAKDAADAKSKVTEGSILIAKSTDKDYLPAIEKASAVVVESGGLTSHAAVVGISMGIPVIVGATGATTKISDGELITVDSHRGVIYHGASSSL</sequence>
<feature type="domain" description="Pyruvate kinase C-terminal" evidence="23">
    <location>
        <begin position="412"/>
        <end position="524"/>
    </location>
</feature>
<evidence type="ECO:0000256" key="7">
    <source>
        <dbReference type="ARBA" id="ARBA00012142"/>
    </source>
</evidence>
<evidence type="ECO:0000256" key="19">
    <source>
        <dbReference type="NCBIfam" id="TIGR01064"/>
    </source>
</evidence>
<evidence type="ECO:0000313" key="25">
    <source>
        <dbReference type="Proteomes" id="UP000003752"/>
    </source>
</evidence>
<feature type="domain" description="Pyruvate kinase barrel" evidence="21">
    <location>
        <begin position="56"/>
        <end position="381"/>
    </location>
</feature>
<evidence type="ECO:0000256" key="5">
    <source>
        <dbReference type="ARBA" id="ARBA00008663"/>
    </source>
</evidence>
<evidence type="ECO:0000256" key="1">
    <source>
        <dbReference type="ARBA" id="ARBA00001946"/>
    </source>
</evidence>
<comment type="cofactor">
    <cofactor evidence="2">
        <name>K(+)</name>
        <dbReference type="ChEBI" id="CHEBI:29103"/>
    </cofactor>
</comment>
<dbReference type="GO" id="GO:0030955">
    <property type="term" value="F:potassium ion binding"/>
    <property type="evidence" value="ECO:0007669"/>
    <property type="project" value="UniProtKB-UniRule"/>
</dbReference>
<dbReference type="Pfam" id="PF00224">
    <property type="entry name" value="PK"/>
    <property type="match status" value="1"/>
</dbReference>
<evidence type="ECO:0000256" key="14">
    <source>
        <dbReference type="ARBA" id="ARBA00022842"/>
    </source>
</evidence>
<dbReference type="InterPro" id="IPR015795">
    <property type="entry name" value="Pyrv_Knase_C"/>
</dbReference>
<keyword evidence="13" id="KW-0067">ATP-binding</keyword>
<dbReference type="InterPro" id="IPR001697">
    <property type="entry name" value="Pyr_Knase"/>
</dbReference>
<organism evidence="24 25">
    <name type="scientific">Lentilactobacillus hilgardii (strain ATCC 8290 / DSM 20176 / CCUG 30140 / JCM 1155 / KCTC 3500 / NBRC 15886 / NCIMB 8040 / NRRL B-1843 / 9)</name>
    <dbReference type="NCBI Taxonomy" id="1423757"/>
    <lineage>
        <taxon>Bacteria</taxon>
        <taxon>Bacillati</taxon>
        <taxon>Bacillota</taxon>
        <taxon>Bacilli</taxon>
        <taxon>Lactobacillales</taxon>
        <taxon>Lactobacillaceae</taxon>
        <taxon>Lentilactobacillus</taxon>
    </lineage>
</organism>
<keyword evidence="17 24" id="KW-0670">Pyruvate</keyword>
<dbReference type="Proteomes" id="UP000003752">
    <property type="component" value="Unassembled WGS sequence"/>
</dbReference>
<feature type="domain" description="PEP-utilising enzyme mobile" evidence="22">
    <location>
        <begin position="560"/>
        <end position="630"/>
    </location>
</feature>
<dbReference type="HOGENOM" id="CLU_015439_0_2_9"/>
<evidence type="ECO:0000259" key="22">
    <source>
        <dbReference type="Pfam" id="PF00391"/>
    </source>
</evidence>
<dbReference type="InterPro" id="IPR040442">
    <property type="entry name" value="Pyrv_kinase-like_dom_sf"/>
</dbReference>
<keyword evidence="9 20" id="KW-0808">Transferase</keyword>
<dbReference type="NCBIfam" id="NF004978">
    <property type="entry name" value="PRK06354.1"/>
    <property type="match status" value="1"/>
</dbReference>
<comment type="cofactor">
    <cofactor evidence="1">
        <name>Mg(2+)</name>
        <dbReference type="ChEBI" id="CHEBI:18420"/>
    </cofactor>
</comment>
<evidence type="ECO:0000256" key="4">
    <source>
        <dbReference type="ARBA" id="ARBA00006237"/>
    </source>
</evidence>
<dbReference type="InterPro" id="IPR008279">
    <property type="entry name" value="PEP-util_enz_mobile_dom"/>
</dbReference>
<comment type="similarity">
    <text evidence="5 20">Belongs to the pyruvate kinase family.</text>
</comment>
<dbReference type="GO" id="GO:0005524">
    <property type="term" value="F:ATP binding"/>
    <property type="evidence" value="ECO:0007669"/>
    <property type="project" value="UniProtKB-KW"/>
</dbReference>
<dbReference type="NCBIfam" id="NF004491">
    <property type="entry name" value="PRK05826.1"/>
    <property type="match status" value="1"/>
</dbReference>
<dbReference type="FunFam" id="3.50.30.10:FF:000004">
    <property type="entry name" value="Pyruvate kinase"/>
    <property type="match status" value="1"/>
</dbReference>
<keyword evidence="14 20" id="KW-0460">Magnesium</keyword>
<keyword evidence="15" id="KW-0630">Potassium</keyword>
<dbReference type="GO" id="GO:0000287">
    <property type="term" value="F:magnesium ion binding"/>
    <property type="evidence" value="ECO:0007669"/>
    <property type="project" value="UniProtKB-UniRule"/>
</dbReference>
<keyword evidence="25" id="KW-1185">Reference proteome</keyword>
<evidence type="ECO:0000256" key="2">
    <source>
        <dbReference type="ARBA" id="ARBA00001958"/>
    </source>
</evidence>
<dbReference type="PRINTS" id="PR01050">
    <property type="entry name" value="PYRUVTKNASE"/>
</dbReference>
<dbReference type="FunFam" id="3.20.20.60:FF:000001">
    <property type="entry name" value="Pyruvate kinase"/>
    <property type="match status" value="1"/>
</dbReference>
<dbReference type="InterPro" id="IPR015793">
    <property type="entry name" value="Pyrv_Knase_brl"/>
</dbReference>
<protein>
    <recommendedName>
        <fullName evidence="8 19">Pyruvate kinase</fullName>
        <ecNumber evidence="7 19">2.7.1.40</ecNumber>
    </recommendedName>
</protein>
<evidence type="ECO:0000313" key="24">
    <source>
        <dbReference type="EMBL" id="EEI23723.1"/>
    </source>
</evidence>
<evidence type="ECO:0000256" key="10">
    <source>
        <dbReference type="ARBA" id="ARBA00022723"/>
    </source>
</evidence>
<dbReference type="Pfam" id="PF00391">
    <property type="entry name" value="PEP-utilizers"/>
    <property type="match status" value="1"/>
</dbReference>
<evidence type="ECO:0000256" key="13">
    <source>
        <dbReference type="ARBA" id="ARBA00022840"/>
    </source>
</evidence>
<dbReference type="EC" id="2.7.1.40" evidence="7 19"/>
<evidence type="ECO:0000256" key="8">
    <source>
        <dbReference type="ARBA" id="ARBA00018587"/>
    </source>
</evidence>
<keyword evidence="16 20" id="KW-0324">Glycolysis</keyword>
<keyword evidence="11" id="KW-0547">Nucleotide-binding</keyword>
<accession>C0XLQ0</accession>
<dbReference type="Gene3D" id="3.40.1380.20">
    <property type="entry name" value="Pyruvate kinase, C-terminal domain"/>
    <property type="match status" value="1"/>
</dbReference>
<evidence type="ECO:0000256" key="18">
    <source>
        <dbReference type="ARBA" id="ARBA00048152"/>
    </source>
</evidence>
<dbReference type="Gene3D" id="2.40.33.10">
    <property type="entry name" value="PK beta-barrel domain-like"/>
    <property type="match status" value="1"/>
</dbReference>
<dbReference type="NCBIfam" id="TIGR01064">
    <property type="entry name" value="pyruv_kin"/>
    <property type="match status" value="1"/>
</dbReference>
<name>C0XLQ0_LENH9</name>
<evidence type="ECO:0000256" key="15">
    <source>
        <dbReference type="ARBA" id="ARBA00022958"/>
    </source>
</evidence>
<dbReference type="InterPro" id="IPR011037">
    <property type="entry name" value="Pyrv_Knase-like_insert_dom_sf"/>
</dbReference>
<dbReference type="Pfam" id="PF02887">
    <property type="entry name" value="PK_C"/>
    <property type="match status" value="1"/>
</dbReference>
<evidence type="ECO:0000256" key="11">
    <source>
        <dbReference type="ARBA" id="ARBA00022741"/>
    </source>
</evidence>
<evidence type="ECO:0000256" key="3">
    <source>
        <dbReference type="ARBA" id="ARBA00004997"/>
    </source>
</evidence>
<evidence type="ECO:0000256" key="6">
    <source>
        <dbReference type="ARBA" id="ARBA00011881"/>
    </source>
</evidence>
<proteinExistence type="inferred from homology"/>
<dbReference type="GO" id="GO:0004743">
    <property type="term" value="F:pyruvate kinase activity"/>
    <property type="evidence" value="ECO:0007669"/>
    <property type="project" value="UniProtKB-UniRule"/>
</dbReference>
<dbReference type="Gene3D" id="3.50.30.10">
    <property type="entry name" value="Phosphohistidine domain"/>
    <property type="match status" value="1"/>
</dbReference>
<dbReference type="InterPro" id="IPR036918">
    <property type="entry name" value="Pyrv_Knase_C_sf"/>
</dbReference>
<evidence type="ECO:0000256" key="17">
    <source>
        <dbReference type="ARBA" id="ARBA00023317"/>
    </source>
</evidence>